<dbReference type="Gene3D" id="1.10.340.30">
    <property type="entry name" value="Hypothetical protein, domain 2"/>
    <property type="match status" value="1"/>
</dbReference>
<name>A0AA41ULR0_9BACT</name>
<dbReference type="Proteomes" id="UP001165427">
    <property type="component" value="Unassembled WGS sequence"/>
</dbReference>
<dbReference type="InterPro" id="IPR052891">
    <property type="entry name" value="DNA-3mA_glycosylase"/>
</dbReference>
<dbReference type="SUPFAM" id="SSF48150">
    <property type="entry name" value="DNA-glycosylase"/>
    <property type="match status" value="1"/>
</dbReference>
<organism evidence="2 3">
    <name type="scientific">Desulfatitalea alkaliphila</name>
    <dbReference type="NCBI Taxonomy" id="2929485"/>
    <lineage>
        <taxon>Bacteria</taxon>
        <taxon>Pseudomonadati</taxon>
        <taxon>Thermodesulfobacteriota</taxon>
        <taxon>Desulfobacteria</taxon>
        <taxon>Desulfobacterales</taxon>
        <taxon>Desulfosarcinaceae</taxon>
        <taxon>Desulfatitalea</taxon>
    </lineage>
</organism>
<gene>
    <name evidence="2" type="ORF">MRX98_18955</name>
</gene>
<keyword evidence="1" id="KW-0479">Metal-binding</keyword>
<dbReference type="PANTHER" id="PTHR30037:SF4">
    <property type="entry name" value="DNA-3-METHYLADENINE GLYCOSYLASE I"/>
    <property type="match status" value="1"/>
</dbReference>
<dbReference type="InterPro" id="IPR011257">
    <property type="entry name" value="DNA_glycosylase"/>
</dbReference>
<sequence length="201" mass="23031">MHPLHNADKPRCTWPGSDALMLRYHDDEWGVPLHDDRKWFEFLLLDAFQAGLSWKTVLHKREAFRKVFHGFDPRRVARMSDRELAAALENPAIIRNRLKVQSAVRNARAFLSVQAERGSFDDFIWDFTEGRVIRNHWARADQVPAATPLSDRVSKALKAKGFSFVGTTICYAFLQAAGVVNDHLTHCFRHSEINAIKPGRP</sequence>
<protein>
    <submittedName>
        <fullName evidence="2">DNA-3-methyladenine glycosylase I</fullName>
    </submittedName>
</protein>
<dbReference type="GO" id="GO:0006284">
    <property type="term" value="P:base-excision repair"/>
    <property type="evidence" value="ECO:0007669"/>
    <property type="project" value="InterPro"/>
</dbReference>
<dbReference type="Pfam" id="PF03352">
    <property type="entry name" value="Adenine_glyco"/>
    <property type="match status" value="1"/>
</dbReference>
<comment type="caution">
    <text evidence="2">The sequence shown here is derived from an EMBL/GenBank/DDBJ whole genome shotgun (WGS) entry which is preliminary data.</text>
</comment>
<accession>A0AA41ULR0</accession>
<feature type="binding site" evidence="1">
    <location>
        <position position="183"/>
    </location>
    <ligand>
        <name>Zn(2+)</name>
        <dbReference type="ChEBI" id="CHEBI:29105"/>
    </ligand>
</feature>
<proteinExistence type="predicted"/>
<keyword evidence="3" id="KW-1185">Reference proteome</keyword>
<dbReference type="PANTHER" id="PTHR30037">
    <property type="entry name" value="DNA-3-METHYLADENINE GLYCOSYLASE 1"/>
    <property type="match status" value="1"/>
</dbReference>
<dbReference type="GO" id="GO:0046872">
    <property type="term" value="F:metal ion binding"/>
    <property type="evidence" value="ECO:0007669"/>
    <property type="project" value="UniProtKB-KW"/>
</dbReference>
<feature type="binding site" evidence="1">
    <location>
        <position position="25"/>
    </location>
    <ligand>
        <name>Zn(2+)</name>
        <dbReference type="ChEBI" id="CHEBI:29105"/>
    </ligand>
</feature>
<dbReference type="InterPro" id="IPR005019">
    <property type="entry name" value="Adenine_glyco"/>
</dbReference>
<reference evidence="2" key="1">
    <citation type="submission" date="2022-04" db="EMBL/GenBank/DDBJ databases">
        <title>Desulfatitalea alkaliphila sp. nov., a novel anaerobic sulfate-reducing bacterium isolated from terrestrial mud volcano, Taman Peninsula, Russia.</title>
        <authorList>
            <person name="Khomyakova M.A."/>
            <person name="Merkel A.Y."/>
            <person name="Slobodkin A.I."/>
        </authorList>
    </citation>
    <scope>NUCLEOTIDE SEQUENCE</scope>
    <source>
        <strain evidence="2">M08but</strain>
    </source>
</reference>
<dbReference type="RefSeq" id="WP_246913794.1">
    <property type="nucleotide sequence ID" value="NZ_JALJRB010000030.1"/>
</dbReference>
<evidence type="ECO:0000313" key="2">
    <source>
        <dbReference type="EMBL" id="MCJ8502662.1"/>
    </source>
</evidence>
<evidence type="ECO:0000313" key="3">
    <source>
        <dbReference type="Proteomes" id="UP001165427"/>
    </source>
</evidence>
<evidence type="ECO:0000256" key="1">
    <source>
        <dbReference type="PIRSR" id="PIRSR605019-1"/>
    </source>
</evidence>
<dbReference type="EMBL" id="JALJRB010000030">
    <property type="protein sequence ID" value="MCJ8502662.1"/>
    <property type="molecule type" value="Genomic_DNA"/>
</dbReference>
<feature type="binding site" evidence="1">
    <location>
        <position position="187"/>
    </location>
    <ligand>
        <name>Zn(2+)</name>
        <dbReference type="ChEBI" id="CHEBI:29105"/>
    </ligand>
</feature>
<dbReference type="GO" id="GO:0008725">
    <property type="term" value="F:DNA-3-methyladenine glycosylase activity"/>
    <property type="evidence" value="ECO:0007669"/>
    <property type="project" value="InterPro"/>
</dbReference>
<feature type="binding site" evidence="1">
    <location>
        <position position="12"/>
    </location>
    <ligand>
        <name>Zn(2+)</name>
        <dbReference type="ChEBI" id="CHEBI:29105"/>
    </ligand>
</feature>
<dbReference type="AlphaFoldDB" id="A0AA41ULR0"/>
<keyword evidence="1" id="KW-0862">Zinc</keyword>